<organism evidence="3 4">
    <name type="scientific">Mycolicibacterium brisbanense</name>
    <dbReference type="NCBI Taxonomy" id="146020"/>
    <lineage>
        <taxon>Bacteria</taxon>
        <taxon>Bacillati</taxon>
        <taxon>Actinomycetota</taxon>
        <taxon>Actinomycetes</taxon>
        <taxon>Mycobacteriales</taxon>
        <taxon>Mycobacteriaceae</taxon>
        <taxon>Mycolicibacterium</taxon>
    </lineage>
</organism>
<proteinExistence type="predicted"/>
<dbReference type="OrthoDB" id="4764623at2"/>
<comment type="caution">
    <text evidence="3">The sequence shown here is derived from an EMBL/GenBank/DDBJ whole genome shotgun (WGS) entry which is preliminary data.</text>
</comment>
<dbReference type="AlphaFoldDB" id="A0A100W5T0"/>
<dbReference type="Proteomes" id="UP000069620">
    <property type="component" value="Unassembled WGS sequence"/>
</dbReference>
<feature type="chain" id="PRO_5007089883" evidence="2">
    <location>
        <begin position="26"/>
        <end position="139"/>
    </location>
</feature>
<dbReference type="EMBL" id="BCSX01000053">
    <property type="protein sequence ID" value="GAS92136.1"/>
    <property type="molecule type" value="Genomic_DNA"/>
</dbReference>
<feature type="compositionally biased region" description="Low complexity" evidence="1">
    <location>
        <begin position="33"/>
        <end position="44"/>
    </location>
</feature>
<gene>
    <name evidence="3" type="ORF">RMCB_6232</name>
</gene>
<reference evidence="4" key="2">
    <citation type="submission" date="2016-02" db="EMBL/GenBank/DDBJ databases">
        <title>Draft genome sequence of five rapidly growing Mycobacterium species.</title>
        <authorList>
            <person name="Katahira K."/>
            <person name="Gotou Y."/>
            <person name="Iida K."/>
            <person name="Ogura Y."/>
            <person name="Hayashi T."/>
        </authorList>
    </citation>
    <scope>NUCLEOTIDE SEQUENCE [LARGE SCALE GENOMIC DNA]</scope>
    <source>
        <strain evidence="4">JCM15654</strain>
    </source>
</reference>
<evidence type="ECO:0000313" key="4">
    <source>
        <dbReference type="Proteomes" id="UP000069620"/>
    </source>
</evidence>
<keyword evidence="4" id="KW-1185">Reference proteome</keyword>
<dbReference type="RefSeq" id="WP_062831836.1">
    <property type="nucleotide sequence ID" value="NZ_BCSX01000053.1"/>
</dbReference>
<protein>
    <submittedName>
        <fullName evidence="3">Uncharacterized protein</fullName>
    </submittedName>
</protein>
<reference evidence="4" key="1">
    <citation type="journal article" date="2016" name="Genome Announc.">
        <title>Draft Genome Sequences of Five Rapidly Growing Mycobacterium Species, M. thermoresistibile, M. fortuitum subsp. acetamidolyticum, M. canariasense, M. brisbanense, and M. novocastrense.</title>
        <authorList>
            <person name="Katahira K."/>
            <person name="Ogura Y."/>
            <person name="Gotoh Y."/>
            <person name="Hayashi T."/>
        </authorList>
    </citation>
    <scope>NUCLEOTIDE SEQUENCE [LARGE SCALE GENOMIC DNA]</scope>
    <source>
        <strain evidence="4">JCM15654</strain>
    </source>
</reference>
<feature type="region of interest" description="Disordered" evidence="1">
    <location>
        <begin position="33"/>
        <end position="139"/>
    </location>
</feature>
<dbReference type="STRING" id="146020.RMCB_6232"/>
<feature type="compositionally biased region" description="Pro residues" evidence="1">
    <location>
        <begin position="130"/>
        <end position="139"/>
    </location>
</feature>
<feature type="signal peptide" evidence="2">
    <location>
        <begin position="1"/>
        <end position="25"/>
    </location>
</feature>
<sequence>MTARQFLMAATLVAAALANLPAANADNCTGAGDFGAAAGCAAPGNGSGKTEIWPPTSVDWPPDFSSETDTGGKDTGQAATTPIVLPPGQPTPHAKASGGQSDSTGTSTSPTPIVPVTGVRSTLSATSVPTPAPIVAPTP</sequence>
<feature type="compositionally biased region" description="Low complexity" evidence="1">
    <location>
        <begin position="97"/>
        <end position="129"/>
    </location>
</feature>
<evidence type="ECO:0000256" key="1">
    <source>
        <dbReference type="SAM" id="MobiDB-lite"/>
    </source>
</evidence>
<evidence type="ECO:0000313" key="3">
    <source>
        <dbReference type="EMBL" id="GAS92136.1"/>
    </source>
</evidence>
<keyword evidence="2" id="KW-0732">Signal</keyword>
<accession>A0A100W5T0</accession>
<name>A0A100W5T0_9MYCO</name>
<evidence type="ECO:0000256" key="2">
    <source>
        <dbReference type="SAM" id="SignalP"/>
    </source>
</evidence>